<protein>
    <submittedName>
        <fullName evidence="2">Uncharacterized protein</fullName>
    </submittedName>
</protein>
<accession>A0A2U1PL87</accession>
<organism evidence="2 3">
    <name type="scientific">Artemisia annua</name>
    <name type="common">Sweet wormwood</name>
    <dbReference type="NCBI Taxonomy" id="35608"/>
    <lineage>
        <taxon>Eukaryota</taxon>
        <taxon>Viridiplantae</taxon>
        <taxon>Streptophyta</taxon>
        <taxon>Embryophyta</taxon>
        <taxon>Tracheophyta</taxon>
        <taxon>Spermatophyta</taxon>
        <taxon>Magnoliopsida</taxon>
        <taxon>eudicotyledons</taxon>
        <taxon>Gunneridae</taxon>
        <taxon>Pentapetalae</taxon>
        <taxon>asterids</taxon>
        <taxon>campanulids</taxon>
        <taxon>Asterales</taxon>
        <taxon>Asteraceae</taxon>
        <taxon>Asteroideae</taxon>
        <taxon>Anthemideae</taxon>
        <taxon>Artemisiinae</taxon>
        <taxon>Artemisia</taxon>
    </lineage>
</organism>
<reference evidence="2 3" key="1">
    <citation type="journal article" date="2018" name="Mol. Plant">
        <title>The genome of Artemisia annua provides insight into the evolution of Asteraceae family and artemisinin biosynthesis.</title>
        <authorList>
            <person name="Shen Q."/>
            <person name="Zhang L."/>
            <person name="Liao Z."/>
            <person name="Wang S."/>
            <person name="Yan T."/>
            <person name="Shi P."/>
            <person name="Liu M."/>
            <person name="Fu X."/>
            <person name="Pan Q."/>
            <person name="Wang Y."/>
            <person name="Lv Z."/>
            <person name="Lu X."/>
            <person name="Zhang F."/>
            <person name="Jiang W."/>
            <person name="Ma Y."/>
            <person name="Chen M."/>
            <person name="Hao X."/>
            <person name="Li L."/>
            <person name="Tang Y."/>
            <person name="Lv G."/>
            <person name="Zhou Y."/>
            <person name="Sun X."/>
            <person name="Brodelius P.E."/>
            <person name="Rose J.K.C."/>
            <person name="Tang K."/>
        </authorList>
    </citation>
    <scope>NUCLEOTIDE SEQUENCE [LARGE SCALE GENOMIC DNA]</scope>
    <source>
        <strain evidence="3">cv. Huhao1</strain>
        <tissue evidence="2">Leaf</tissue>
    </source>
</reference>
<evidence type="ECO:0000256" key="1">
    <source>
        <dbReference type="SAM" id="MobiDB-lite"/>
    </source>
</evidence>
<gene>
    <name evidence="2" type="ORF">CTI12_AA139830</name>
</gene>
<evidence type="ECO:0000313" key="3">
    <source>
        <dbReference type="Proteomes" id="UP000245207"/>
    </source>
</evidence>
<feature type="region of interest" description="Disordered" evidence="1">
    <location>
        <begin position="68"/>
        <end position="95"/>
    </location>
</feature>
<evidence type="ECO:0000313" key="2">
    <source>
        <dbReference type="EMBL" id="PWA86498.1"/>
    </source>
</evidence>
<dbReference type="Proteomes" id="UP000245207">
    <property type="component" value="Unassembled WGS sequence"/>
</dbReference>
<comment type="caution">
    <text evidence="2">The sequence shown here is derived from an EMBL/GenBank/DDBJ whole genome shotgun (WGS) entry which is preliminary data.</text>
</comment>
<name>A0A2U1PL87_ARTAN</name>
<proteinExistence type="predicted"/>
<keyword evidence="3" id="KW-1185">Reference proteome</keyword>
<dbReference type="EMBL" id="PKPP01001010">
    <property type="protein sequence ID" value="PWA86498.1"/>
    <property type="molecule type" value="Genomic_DNA"/>
</dbReference>
<dbReference type="AlphaFoldDB" id="A0A2U1PL87"/>
<feature type="compositionally biased region" description="Basic residues" evidence="1">
    <location>
        <begin position="86"/>
        <end position="95"/>
    </location>
</feature>
<sequence length="95" mass="10145">MVTLDFGAGLFRHEATVDYDGVECCDHVVRQVGAAWLCPPGNTTIVSGSWKRKCTEVHGGLAASLSSDGATPIVPMQSVTPPRTSIRGRHTVHRS</sequence>